<keyword evidence="3" id="KW-0145">Chemotaxis</keyword>
<proteinExistence type="inferred from homology"/>
<reference evidence="21" key="1">
    <citation type="submission" date="2011-07" db="EMBL/GenBank/DDBJ databases">
        <authorList>
            <consortium name="Caenorhabditis brenneri Sequencing and Analysis Consortium"/>
            <person name="Wilson R.K."/>
        </authorList>
    </citation>
    <scope>NUCLEOTIDE SEQUENCE [LARGE SCALE GENOMIC DNA]</scope>
    <source>
        <strain evidence="21">PB2801</strain>
    </source>
</reference>
<keyword evidence="5 19" id="KW-0812">Transmembrane</keyword>
<keyword evidence="21" id="KW-1185">Reference proteome</keyword>
<evidence type="ECO:0000256" key="17">
    <source>
        <dbReference type="ARBA" id="ARBA00078653"/>
    </source>
</evidence>
<feature type="transmembrane region" description="Helical" evidence="19">
    <location>
        <begin position="88"/>
        <end position="113"/>
    </location>
</feature>
<evidence type="ECO:0000256" key="3">
    <source>
        <dbReference type="ARBA" id="ARBA00022500"/>
    </source>
</evidence>
<dbReference type="AlphaFoldDB" id="G0MTQ5"/>
<keyword evidence="8" id="KW-0969">Cilium</keyword>
<evidence type="ECO:0000256" key="13">
    <source>
        <dbReference type="ARBA" id="ARBA00054965"/>
    </source>
</evidence>
<comment type="similarity">
    <text evidence="14">Belongs to the nematode receptor-like protein str family.</text>
</comment>
<dbReference type="InterPro" id="IPR019428">
    <property type="entry name" value="7TM_GPCR_serpentine_rcpt_Str"/>
</dbReference>
<feature type="transmembrane region" description="Helical" evidence="19">
    <location>
        <begin position="286"/>
        <end position="310"/>
    </location>
</feature>
<feature type="transmembrane region" description="Helical" evidence="19">
    <location>
        <begin position="133"/>
        <end position="154"/>
    </location>
</feature>
<evidence type="ECO:0000256" key="1">
    <source>
        <dbReference type="ARBA" id="ARBA00004272"/>
    </source>
</evidence>
<evidence type="ECO:0000256" key="10">
    <source>
        <dbReference type="ARBA" id="ARBA00023170"/>
    </source>
</evidence>
<dbReference type="GO" id="GO:0038022">
    <property type="term" value="F:G protein-coupled olfactory receptor activity"/>
    <property type="evidence" value="ECO:0007669"/>
    <property type="project" value="TreeGrafter"/>
</dbReference>
<evidence type="ECO:0000256" key="14">
    <source>
        <dbReference type="ARBA" id="ARBA00061678"/>
    </source>
</evidence>
<evidence type="ECO:0000256" key="7">
    <source>
        <dbReference type="ARBA" id="ARBA00022989"/>
    </source>
</evidence>
<dbReference type="GO" id="GO:0006935">
    <property type="term" value="P:chemotaxis"/>
    <property type="evidence" value="ECO:0007669"/>
    <property type="project" value="UniProtKB-KW"/>
</dbReference>
<evidence type="ECO:0000313" key="21">
    <source>
        <dbReference type="Proteomes" id="UP000008068"/>
    </source>
</evidence>
<evidence type="ECO:0000313" key="20">
    <source>
        <dbReference type="EMBL" id="EGT43632.1"/>
    </source>
</evidence>
<evidence type="ECO:0000256" key="4">
    <source>
        <dbReference type="ARBA" id="ARBA00022606"/>
    </source>
</evidence>
<feature type="transmembrane region" description="Helical" evidence="19">
    <location>
        <begin position="43"/>
        <end position="76"/>
    </location>
</feature>
<dbReference type="InParanoid" id="G0MTQ5"/>
<dbReference type="eggNOG" id="ENOG502RVUE">
    <property type="taxonomic scope" value="Eukaryota"/>
</dbReference>
<dbReference type="GO" id="GO:0060170">
    <property type="term" value="C:ciliary membrane"/>
    <property type="evidence" value="ECO:0007669"/>
    <property type="project" value="UniProtKB-SubCell"/>
</dbReference>
<accession>G0MTQ5</accession>
<dbReference type="EMBL" id="GL379811">
    <property type="protein sequence ID" value="EGT43632.1"/>
    <property type="molecule type" value="Genomic_DNA"/>
</dbReference>
<comment type="subcellular location">
    <subcellularLocation>
        <location evidence="1">Cell projection</location>
        <location evidence="1">Cilium membrane</location>
        <topology evidence="1">Multi-pass membrane protein</topology>
    </subcellularLocation>
</comment>
<evidence type="ECO:0000256" key="15">
    <source>
        <dbReference type="ARBA" id="ARBA00064300"/>
    </source>
</evidence>
<dbReference type="HOGENOM" id="CLU_036335_2_0_1"/>
<feature type="transmembrane region" description="Helical" evidence="19">
    <location>
        <begin position="249"/>
        <end position="274"/>
    </location>
</feature>
<dbReference type="Pfam" id="PF10326">
    <property type="entry name" value="7TM_GPCR_Str"/>
    <property type="match status" value="1"/>
</dbReference>
<evidence type="ECO:0000256" key="11">
    <source>
        <dbReference type="ARBA" id="ARBA00023180"/>
    </source>
</evidence>
<evidence type="ECO:0000256" key="8">
    <source>
        <dbReference type="ARBA" id="ARBA00023069"/>
    </source>
</evidence>
<evidence type="ECO:0000256" key="6">
    <source>
        <dbReference type="ARBA" id="ARBA00022725"/>
    </source>
</evidence>
<feature type="transmembrane region" description="Helical" evidence="19">
    <location>
        <begin position="12"/>
        <end position="31"/>
    </location>
</feature>
<comment type="function">
    <text evidence="13">An odorant receptor which affects chemotaxis to the volatile odorant diacetyl. Specifies AWA neuronal cell fate via the odr-7 pathway.</text>
</comment>
<dbReference type="OrthoDB" id="5805052at2759"/>
<organism evidence="21">
    <name type="scientific">Caenorhabditis brenneri</name>
    <name type="common">Nematode worm</name>
    <dbReference type="NCBI Taxonomy" id="135651"/>
    <lineage>
        <taxon>Eukaryota</taxon>
        <taxon>Metazoa</taxon>
        <taxon>Ecdysozoa</taxon>
        <taxon>Nematoda</taxon>
        <taxon>Chromadorea</taxon>
        <taxon>Rhabditida</taxon>
        <taxon>Rhabditina</taxon>
        <taxon>Rhabditomorpha</taxon>
        <taxon>Rhabditoidea</taxon>
        <taxon>Rhabditidae</taxon>
        <taxon>Peloderinae</taxon>
        <taxon>Caenorhabditis</taxon>
    </lineage>
</organism>
<keyword evidence="10" id="KW-0675">Receptor</keyword>
<dbReference type="FunFam" id="1.20.1070.10:FF:000128">
    <property type="entry name" value="Seven TM Receptor"/>
    <property type="match status" value="1"/>
</dbReference>
<dbReference type="PANTHER" id="PTHR22943">
    <property type="entry name" value="7-TRANSMEMBRANE DOMAIN RECEPTOR C.ELEGANS"/>
    <property type="match status" value="1"/>
</dbReference>
<dbReference type="PANTHER" id="PTHR22943:SF20">
    <property type="entry name" value="SEVEN TM RECEPTOR"/>
    <property type="match status" value="1"/>
</dbReference>
<protein>
    <recommendedName>
        <fullName evidence="16">Serpentine receptor class r-10</fullName>
    </recommendedName>
    <alternativeName>
        <fullName evidence="17">Odorant response abnormal protein 10</fullName>
    </alternativeName>
    <alternativeName>
        <fullName evidence="18">Olfactory receptor 10</fullName>
    </alternativeName>
</protein>
<sequence>MSNWEDIQHGFQISAAGCAMVMHYILIQLIINHSPKSIGQYKYLMLLISIFEIIYAVLDVIVQPIFHSFGATFMLIVNLKNSHVIKKIWEVLAVTYCGFFGSSMAIFSIHYMYRYWVISGNTKNLNWFKGKRVFIWLIGPFSNGLIWALVGYFLCYPRKSSDDYLRESVKETLGLNIDRIVYFAPYFYEKSDSGQNDVYWPSFIGISLDSLSINISLGFVIYYGTRCWRQMNTIITSSSIMEGSLQNQLFYALVAQTAIPIFLMHIPALTMFMFSFFELDAGHLSGIVSMTIALFPALDPIPTILIISSYRNAVKDYMSSTCRSLSKPFRCLIPKKKSARTNTSSTH</sequence>
<evidence type="ECO:0000256" key="2">
    <source>
        <dbReference type="ARBA" id="ARBA00022475"/>
    </source>
</evidence>
<evidence type="ECO:0000256" key="18">
    <source>
        <dbReference type="ARBA" id="ARBA00082489"/>
    </source>
</evidence>
<evidence type="ECO:0000256" key="5">
    <source>
        <dbReference type="ARBA" id="ARBA00022692"/>
    </source>
</evidence>
<comment type="subunit">
    <text evidence="15">Interacts with odr-4.</text>
</comment>
<dbReference type="GO" id="GO:0042048">
    <property type="term" value="P:olfactory behavior"/>
    <property type="evidence" value="ECO:0007669"/>
    <property type="project" value="TreeGrafter"/>
</dbReference>
<evidence type="ECO:0000256" key="12">
    <source>
        <dbReference type="ARBA" id="ARBA00023273"/>
    </source>
</evidence>
<keyword evidence="9 19" id="KW-0472">Membrane</keyword>
<gene>
    <name evidence="20" type="ORF">CAEBREN_31828</name>
</gene>
<keyword evidence="11" id="KW-0325">Glycoprotein</keyword>
<dbReference type="Proteomes" id="UP000008068">
    <property type="component" value="Unassembled WGS sequence"/>
</dbReference>
<dbReference type="SUPFAM" id="SSF81321">
    <property type="entry name" value="Family A G protein-coupled receptor-like"/>
    <property type="match status" value="1"/>
</dbReference>
<keyword evidence="2" id="KW-1003">Cell membrane</keyword>
<evidence type="ECO:0000256" key="9">
    <source>
        <dbReference type="ARBA" id="ARBA00023136"/>
    </source>
</evidence>
<name>G0MTQ5_CAEBE</name>
<keyword evidence="4" id="KW-0716">Sensory transduction</keyword>
<evidence type="ECO:0000256" key="16">
    <source>
        <dbReference type="ARBA" id="ARBA00067967"/>
    </source>
</evidence>
<keyword evidence="7 19" id="KW-1133">Transmembrane helix</keyword>
<feature type="transmembrane region" description="Helical" evidence="19">
    <location>
        <begin position="198"/>
        <end position="223"/>
    </location>
</feature>
<dbReference type="FunCoup" id="G0MTQ5">
    <property type="interactions" value="1"/>
</dbReference>
<keyword evidence="12" id="KW-0966">Cell projection</keyword>
<keyword evidence="6" id="KW-0552">Olfaction</keyword>
<evidence type="ECO:0000256" key="19">
    <source>
        <dbReference type="SAM" id="Phobius"/>
    </source>
</evidence>